<dbReference type="PROSITE" id="PS00141">
    <property type="entry name" value="ASP_PROTEASE"/>
    <property type="match status" value="1"/>
</dbReference>
<dbReference type="PANTHER" id="PTHR15503">
    <property type="entry name" value="LDOC1 RELATED"/>
    <property type="match status" value="1"/>
</dbReference>
<name>A0A2P4YL84_9STRA</name>
<evidence type="ECO:0000313" key="4">
    <source>
        <dbReference type="Proteomes" id="UP000237271"/>
    </source>
</evidence>
<keyword evidence="4" id="KW-1185">Reference proteome</keyword>
<dbReference type="Proteomes" id="UP000237271">
    <property type="component" value="Unassembled WGS sequence"/>
</dbReference>
<dbReference type="PANTHER" id="PTHR15503:SF22">
    <property type="entry name" value="TRANSPOSON TY3-I GAG POLYPROTEIN"/>
    <property type="match status" value="1"/>
</dbReference>
<protein>
    <submittedName>
        <fullName evidence="3">Polyprotein</fullName>
    </submittedName>
</protein>
<feature type="compositionally biased region" description="Basic residues" evidence="1">
    <location>
        <begin position="327"/>
        <end position="337"/>
    </location>
</feature>
<dbReference type="GO" id="GO:0006508">
    <property type="term" value="P:proteolysis"/>
    <property type="evidence" value="ECO:0007669"/>
    <property type="project" value="InterPro"/>
</dbReference>
<dbReference type="CDD" id="cd00303">
    <property type="entry name" value="retropepsin_like"/>
    <property type="match status" value="1"/>
</dbReference>
<dbReference type="Pfam" id="PF19259">
    <property type="entry name" value="Ty3_capsid"/>
    <property type="match status" value="1"/>
</dbReference>
<reference evidence="3 4" key="1">
    <citation type="journal article" date="2017" name="Genome Biol. Evol.">
        <title>Phytophthora megakarya and P. palmivora, closely related causal agents of cacao black pod rot, underwent increases in genome sizes and gene numbers by different mechanisms.</title>
        <authorList>
            <person name="Ali S.S."/>
            <person name="Shao J."/>
            <person name="Lary D.J."/>
            <person name="Kronmiller B."/>
            <person name="Shen D."/>
            <person name="Strem M.D."/>
            <person name="Amoako-Attah I."/>
            <person name="Akrofi A.Y."/>
            <person name="Begoude B.A."/>
            <person name="Ten Hoopen G.M."/>
            <person name="Coulibaly K."/>
            <person name="Kebe B.I."/>
            <person name="Melnick R.L."/>
            <person name="Guiltinan M.J."/>
            <person name="Tyler B.M."/>
            <person name="Meinhardt L.W."/>
            <person name="Bailey B.A."/>
        </authorList>
    </citation>
    <scope>NUCLEOTIDE SEQUENCE [LARGE SCALE GENOMIC DNA]</scope>
    <source>
        <strain evidence="4">sbr112.9</strain>
    </source>
</reference>
<comment type="caution">
    <text evidence="3">The sequence shown here is derived from an EMBL/GenBank/DDBJ whole genome shotgun (WGS) entry which is preliminary data.</text>
</comment>
<feature type="region of interest" description="Disordered" evidence="1">
    <location>
        <begin position="313"/>
        <end position="362"/>
    </location>
</feature>
<dbReference type="AlphaFoldDB" id="A0A2P4YL84"/>
<evidence type="ECO:0000313" key="3">
    <source>
        <dbReference type="EMBL" id="POM78574.1"/>
    </source>
</evidence>
<evidence type="ECO:0000256" key="1">
    <source>
        <dbReference type="SAM" id="MobiDB-lite"/>
    </source>
</evidence>
<feature type="region of interest" description="Disordered" evidence="1">
    <location>
        <begin position="72"/>
        <end position="94"/>
    </location>
</feature>
<sequence>MSENLPAGTPSMTLKHAAFPHLSSIEWQALHRLAAVSGEVVVMSLLSSATPDQHRQAIQAFMVCELAEAKRRVPTPSQPSRHDAVKMETSSYSGTGPDRLPLNRWFREIDIAIASRLIEAPSAKVNFLLSRLSGKAKEWALGKLVVDQHAFSTLETLQSDLRLAFEPPQDESRVRTTFFALKQGKMSMRDNVQKTRHLASCIVTKPIDMASQVHVFVSGMREGMTRYRLTRAEPATLEEAFALALREDYVVTSSYATTNSTETHQSDPEPMEIDAVEASASSGRPRGEDEAAETAVRSFVSGAGSLDARRCVTRRPPSLPTWSIPRPARKPQPHNKKRPEPVGAGCSTGWNGGPGPPVAPSPVLQAHFNATTASGDSRLIIVSLLVDGARQPLRALLDSGATNNFFRASCLSVLPDSVRVRNGPGEMEIKLADGKTRRVARREVSLPNTFDG</sequence>
<accession>A0A2P4YL84</accession>
<dbReference type="OrthoDB" id="109751at2759"/>
<evidence type="ECO:0000259" key="2">
    <source>
        <dbReference type="Pfam" id="PF19259"/>
    </source>
</evidence>
<feature type="domain" description="Ty3 transposon capsid-like protein" evidence="2">
    <location>
        <begin position="86"/>
        <end position="264"/>
    </location>
</feature>
<dbReference type="InterPro" id="IPR001969">
    <property type="entry name" value="Aspartic_peptidase_AS"/>
</dbReference>
<proteinExistence type="predicted"/>
<dbReference type="InterPro" id="IPR045358">
    <property type="entry name" value="Ty3_capsid"/>
</dbReference>
<organism evidence="3 4">
    <name type="scientific">Phytophthora palmivora</name>
    <dbReference type="NCBI Taxonomy" id="4796"/>
    <lineage>
        <taxon>Eukaryota</taxon>
        <taxon>Sar</taxon>
        <taxon>Stramenopiles</taxon>
        <taxon>Oomycota</taxon>
        <taxon>Peronosporomycetes</taxon>
        <taxon>Peronosporales</taxon>
        <taxon>Peronosporaceae</taxon>
        <taxon>Phytophthora</taxon>
    </lineage>
</organism>
<dbReference type="InterPro" id="IPR032567">
    <property type="entry name" value="RTL1-rel"/>
</dbReference>
<gene>
    <name evidence="3" type="ORF">PHPALM_3882</name>
</gene>
<dbReference type="EMBL" id="NCKW01001965">
    <property type="protein sequence ID" value="POM78574.1"/>
    <property type="molecule type" value="Genomic_DNA"/>
</dbReference>
<dbReference type="GO" id="GO:0004190">
    <property type="term" value="F:aspartic-type endopeptidase activity"/>
    <property type="evidence" value="ECO:0007669"/>
    <property type="project" value="InterPro"/>
</dbReference>